<dbReference type="InterPro" id="IPR036881">
    <property type="entry name" value="Glyco_hydro_3_C_sf"/>
</dbReference>
<dbReference type="InterPro" id="IPR017853">
    <property type="entry name" value="GH"/>
</dbReference>
<proteinExistence type="inferred from homology"/>
<dbReference type="EMBL" id="CP045423">
    <property type="protein sequence ID" value="QFU17536.1"/>
    <property type="molecule type" value="Genomic_DNA"/>
</dbReference>
<dbReference type="PANTHER" id="PTHR30620">
    <property type="entry name" value="PERIPLASMIC BETA-GLUCOSIDASE-RELATED"/>
    <property type="match status" value="1"/>
</dbReference>
<dbReference type="SMART" id="SM01217">
    <property type="entry name" value="Fn3_like"/>
    <property type="match status" value="1"/>
</dbReference>
<dbReference type="InterPro" id="IPR013783">
    <property type="entry name" value="Ig-like_fold"/>
</dbReference>
<sequence length="731" mass="77762">MTAEQQRVDALLRAMTLEEKIGQLIMPDAGGLTTGPGKPFDIRALVVAGRAGSLLNVTEFEDIREVQRLAVHGTRLGIPLLLGLDVLHGHRTIFPVPFAEAAAFDPDLWRRTARAAAEEATAEGINLTFAPMLDIARDPRWGRIAESPGEDPLVARRWAEAKVRGFQHRSLALPCALAATAKHFAGYGAVAAGREYAPVDLSERLVREVYLPPFEAAVQAGVAAVMTAFTDLAGVPMTANAAVLRDVLRGRWGFDGVVVSDYGAIAELIHHGVAEDLAGAAALALRAGVDIDMASDAYATGLPVALEHGTARMEDVDAAVRRVLSLKAALGLFKVAGAGDPRTPSRPHRVRLRRELAREAAQRSIVLLKNERAVLPLGSGVKRLALVGPLVDARADMLGPWSALGEPDRAVTYLEGLAEALPEVRISAVRGIGTQGGDGAGIREAVAAAAAADAVVLCLGEDRSMSGEAASRASLDLPGLQRDLAEAVLELGRPAIVVLTSGRPLAVEWLAERADAFLAAGFLGHEAGRAMADVLTGRSNPSGRLPVSWPRAVGQVPVPYSQRPGGRPFDPDNVFTSRYLDLSNEPLFRFGEGLSYTTFVLEEARADRSKLGSSDRLLVQVDVRNEGPRDGEETVFLFIHDPVASVSRPVLELKDFARIVLAAGGRGTVSFTLAGSDLSYLDAGLHPRLDAGLVEILVGTSADRKRLHRLQVEICAEIRSERDHEGAAGHP</sequence>
<dbReference type="Gene3D" id="3.20.20.300">
    <property type="entry name" value="Glycoside hydrolase, family 3, N-terminal domain"/>
    <property type="match status" value="1"/>
</dbReference>
<protein>
    <recommendedName>
        <fullName evidence="3">beta-glucosidase</fullName>
        <ecNumber evidence="3">3.2.1.21</ecNumber>
    </recommendedName>
</protein>
<dbReference type="SUPFAM" id="SSF51445">
    <property type="entry name" value="(Trans)glycosidases"/>
    <property type="match status" value="1"/>
</dbReference>
<dbReference type="PRINTS" id="PR00133">
    <property type="entry name" value="GLHYDRLASE3"/>
</dbReference>
<dbReference type="PANTHER" id="PTHR30620:SF16">
    <property type="entry name" value="LYSOSOMAL BETA GLUCOSIDASE"/>
    <property type="match status" value="1"/>
</dbReference>
<comment type="catalytic activity">
    <reaction evidence="1">
        <text>Hydrolysis of terminal, non-reducing beta-D-glucosyl residues with release of beta-D-glucose.</text>
        <dbReference type="EC" id="3.2.1.21"/>
    </reaction>
</comment>
<keyword evidence="4" id="KW-0732">Signal</keyword>
<dbReference type="KEGG" id="mico:GDR74_15680"/>
<evidence type="ECO:0000256" key="1">
    <source>
        <dbReference type="ARBA" id="ARBA00000448"/>
    </source>
</evidence>
<dbReference type="GO" id="GO:0008422">
    <property type="term" value="F:beta-glucosidase activity"/>
    <property type="evidence" value="ECO:0007669"/>
    <property type="project" value="UniProtKB-EC"/>
</dbReference>
<evidence type="ECO:0000313" key="9">
    <source>
        <dbReference type="EMBL" id="QFU17536.1"/>
    </source>
</evidence>
<gene>
    <name evidence="9" type="ORF">GDR74_15680</name>
</gene>
<dbReference type="PROSITE" id="PS00775">
    <property type="entry name" value="GLYCOSYL_HYDROL_F3"/>
    <property type="match status" value="1"/>
</dbReference>
<dbReference type="Pfam" id="PF14310">
    <property type="entry name" value="Fn3-like"/>
    <property type="match status" value="1"/>
</dbReference>
<dbReference type="SUPFAM" id="SSF52279">
    <property type="entry name" value="Beta-D-glucan exohydrolase, C-terminal domain"/>
    <property type="match status" value="1"/>
</dbReference>
<evidence type="ECO:0000256" key="6">
    <source>
        <dbReference type="ARBA" id="ARBA00023295"/>
    </source>
</evidence>
<dbReference type="Gene3D" id="3.40.50.1700">
    <property type="entry name" value="Glycoside hydrolase family 3 C-terminal domain"/>
    <property type="match status" value="1"/>
</dbReference>
<name>A0A5P9K0U0_9HYPH</name>
<dbReference type="Proteomes" id="UP000325614">
    <property type="component" value="Chromosome"/>
</dbReference>
<dbReference type="InterPro" id="IPR001764">
    <property type="entry name" value="Glyco_hydro_3_N"/>
</dbReference>
<dbReference type="InterPro" id="IPR026891">
    <property type="entry name" value="Fn3-like"/>
</dbReference>
<dbReference type="InterPro" id="IPR019800">
    <property type="entry name" value="Glyco_hydro_3_AS"/>
</dbReference>
<comment type="similarity">
    <text evidence="2 7">Belongs to the glycosyl hydrolase 3 family.</text>
</comment>
<organism evidence="9 10">
    <name type="scientific">Microvirga thermotolerans</name>
    <dbReference type="NCBI Taxonomy" id="2651334"/>
    <lineage>
        <taxon>Bacteria</taxon>
        <taxon>Pseudomonadati</taxon>
        <taxon>Pseudomonadota</taxon>
        <taxon>Alphaproteobacteria</taxon>
        <taxon>Hyphomicrobiales</taxon>
        <taxon>Methylobacteriaceae</taxon>
        <taxon>Microvirga</taxon>
    </lineage>
</organism>
<evidence type="ECO:0000313" key="10">
    <source>
        <dbReference type="Proteomes" id="UP000325614"/>
    </source>
</evidence>
<feature type="domain" description="Fibronectin type III-like" evidence="8">
    <location>
        <begin position="633"/>
        <end position="702"/>
    </location>
</feature>
<evidence type="ECO:0000256" key="2">
    <source>
        <dbReference type="ARBA" id="ARBA00005336"/>
    </source>
</evidence>
<keyword evidence="10" id="KW-1185">Reference proteome</keyword>
<keyword evidence="6 7" id="KW-0326">Glycosidase</keyword>
<evidence type="ECO:0000259" key="8">
    <source>
        <dbReference type="SMART" id="SM01217"/>
    </source>
</evidence>
<dbReference type="Gene3D" id="2.60.40.10">
    <property type="entry name" value="Immunoglobulins"/>
    <property type="match status" value="1"/>
</dbReference>
<accession>A0A5P9K0U0</accession>
<evidence type="ECO:0000256" key="4">
    <source>
        <dbReference type="ARBA" id="ARBA00022729"/>
    </source>
</evidence>
<evidence type="ECO:0000256" key="5">
    <source>
        <dbReference type="ARBA" id="ARBA00022801"/>
    </source>
</evidence>
<reference evidence="9 10" key="1">
    <citation type="submission" date="2019-10" db="EMBL/GenBank/DDBJ databases">
        <title>Isolation, Identification of Microvirga thermotolerans HR1, a novel thermophilic bacterium and Comparative Genomics of the genus Microvirga.</title>
        <authorList>
            <person name="Li J."/>
            <person name="Zhang W."/>
            <person name="Lin M."/>
            <person name="Wang J."/>
        </authorList>
    </citation>
    <scope>NUCLEOTIDE SEQUENCE [LARGE SCALE GENOMIC DNA]</scope>
    <source>
        <strain evidence="9 10">HR1</strain>
    </source>
</reference>
<dbReference type="Pfam" id="PF00933">
    <property type="entry name" value="Glyco_hydro_3"/>
    <property type="match status" value="1"/>
</dbReference>
<evidence type="ECO:0000256" key="3">
    <source>
        <dbReference type="ARBA" id="ARBA00012744"/>
    </source>
</evidence>
<dbReference type="RefSeq" id="WP_152587170.1">
    <property type="nucleotide sequence ID" value="NZ_CP045423.1"/>
</dbReference>
<dbReference type="AlphaFoldDB" id="A0A5P9K0U0"/>
<dbReference type="EC" id="3.2.1.21" evidence="3"/>
<dbReference type="Pfam" id="PF01915">
    <property type="entry name" value="Glyco_hydro_3_C"/>
    <property type="match status" value="1"/>
</dbReference>
<dbReference type="GO" id="GO:0009251">
    <property type="term" value="P:glucan catabolic process"/>
    <property type="evidence" value="ECO:0007669"/>
    <property type="project" value="TreeGrafter"/>
</dbReference>
<evidence type="ECO:0000256" key="7">
    <source>
        <dbReference type="RuleBase" id="RU361161"/>
    </source>
</evidence>
<dbReference type="InterPro" id="IPR036962">
    <property type="entry name" value="Glyco_hydro_3_N_sf"/>
</dbReference>
<dbReference type="InterPro" id="IPR002772">
    <property type="entry name" value="Glyco_hydro_3_C"/>
</dbReference>
<dbReference type="InterPro" id="IPR051915">
    <property type="entry name" value="Cellulose_Degrad_GH3"/>
</dbReference>
<keyword evidence="5 7" id="KW-0378">Hydrolase</keyword>